<evidence type="ECO:0000256" key="1">
    <source>
        <dbReference type="SAM" id="MobiDB-lite"/>
    </source>
</evidence>
<accession>A0A9J6HBU3</accession>
<feature type="region of interest" description="Disordered" evidence="1">
    <location>
        <begin position="77"/>
        <end position="107"/>
    </location>
</feature>
<evidence type="ECO:0000313" key="3">
    <source>
        <dbReference type="Proteomes" id="UP000821853"/>
    </source>
</evidence>
<proteinExistence type="predicted"/>
<feature type="compositionally biased region" description="Basic and acidic residues" evidence="1">
    <location>
        <begin position="78"/>
        <end position="97"/>
    </location>
</feature>
<reference evidence="2 3" key="1">
    <citation type="journal article" date="2020" name="Cell">
        <title>Large-Scale Comparative Analyses of Tick Genomes Elucidate Their Genetic Diversity and Vector Capacities.</title>
        <authorList>
            <consortium name="Tick Genome and Microbiome Consortium (TIGMIC)"/>
            <person name="Jia N."/>
            <person name="Wang J."/>
            <person name="Shi W."/>
            <person name="Du L."/>
            <person name="Sun Y."/>
            <person name="Zhan W."/>
            <person name="Jiang J.F."/>
            <person name="Wang Q."/>
            <person name="Zhang B."/>
            <person name="Ji P."/>
            <person name="Bell-Sakyi L."/>
            <person name="Cui X.M."/>
            <person name="Yuan T.T."/>
            <person name="Jiang B.G."/>
            <person name="Yang W.F."/>
            <person name="Lam T.T."/>
            <person name="Chang Q.C."/>
            <person name="Ding S.J."/>
            <person name="Wang X.J."/>
            <person name="Zhu J.G."/>
            <person name="Ruan X.D."/>
            <person name="Zhao L."/>
            <person name="Wei J.T."/>
            <person name="Ye R.Z."/>
            <person name="Que T.C."/>
            <person name="Du C.H."/>
            <person name="Zhou Y.H."/>
            <person name="Cheng J.X."/>
            <person name="Dai P.F."/>
            <person name="Guo W.B."/>
            <person name="Han X.H."/>
            <person name="Huang E.J."/>
            <person name="Li L.F."/>
            <person name="Wei W."/>
            <person name="Gao Y.C."/>
            <person name="Liu J.Z."/>
            <person name="Shao H.Z."/>
            <person name="Wang X."/>
            <person name="Wang C.C."/>
            <person name="Yang T.C."/>
            <person name="Huo Q.B."/>
            <person name="Li W."/>
            <person name="Chen H.Y."/>
            <person name="Chen S.E."/>
            <person name="Zhou L.G."/>
            <person name="Ni X.B."/>
            <person name="Tian J.H."/>
            <person name="Sheng Y."/>
            <person name="Liu T."/>
            <person name="Pan Y.S."/>
            <person name="Xia L.Y."/>
            <person name="Li J."/>
            <person name="Zhao F."/>
            <person name="Cao W.C."/>
        </authorList>
    </citation>
    <scope>NUCLEOTIDE SEQUENCE [LARGE SCALE GENOMIC DNA]</scope>
    <source>
        <strain evidence="2">HaeL-2018</strain>
    </source>
</reference>
<dbReference type="OrthoDB" id="6485764at2759"/>
<dbReference type="AlphaFoldDB" id="A0A9J6HBU3"/>
<name>A0A9J6HBU3_HAELO</name>
<sequence>MEIVLDKLRSAKYASKFFACAKQKEVLVSLTTSLVECNEDLDFCDDGHSPEVVLNYVLSAAANTLLNNLCKVQNNKLAESKSKKRNKDESKPTENKAAKRKLNTLQA</sequence>
<dbReference type="EMBL" id="JABSTR010002729">
    <property type="protein sequence ID" value="KAH9384586.1"/>
    <property type="molecule type" value="Genomic_DNA"/>
</dbReference>
<organism evidence="2 3">
    <name type="scientific">Haemaphysalis longicornis</name>
    <name type="common">Bush tick</name>
    <dbReference type="NCBI Taxonomy" id="44386"/>
    <lineage>
        <taxon>Eukaryota</taxon>
        <taxon>Metazoa</taxon>
        <taxon>Ecdysozoa</taxon>
        <taxon>Arthropoda</taxon>
        <taxon>Chelicerata</taxon>
        <taxon>Arachnida</taxon>
        <taxon>Acari</taxon>
        <taxon>Parasitiformes</taxon>
        <taxon>Ixodida</taxon>
        <taxon>Ixodoidea</taxon>
        <taxon>Ixodidae</taxon>
        <taxon>Haemaphysalinae</taxon>
        <taxon>Haemaphysalis</taxon>
    </lineage>
</organism>
<evidence type="ECO:0000313" key="2">
    <source>
        <dbReference type="EMBL" id="KAH9384586.1"/>
    </source>
</evidence>
<feature type="compositionally biased region" description="Basic residues" evidence="1">
    <location>
        <begin position="98"/>
        <end position="107"/>
    </location>
</feature>
<keyword evidence="3" id="KW-1185">Reference proteome</keyword>
<protein>
    <submittedName>
        <fullName evidence="2">Uncharacterized protein</fullName>
    </submittedName>
</protein>
<dbReference type="Proteomes" id="UP000821853">
    <property type="component" value="Unassembled WGS sequence"/>
</dbReference>
<gene>
    <name evidence="2" type="ORF">HPB48_026595</name>
</gene>
<dbReference type="VEuPathDB" id="VectorBase:HLOH_050987"/>
<comment type="caution">
    <text evidence="2">The sequence shown here is derived from an EMBL/GenBank/DDBJ whole genome shotgun (WGS) entry which is preliminary data.</text>
</comment>